<keyword evidence="1" id="KW-0489">Methyltransferase</keyword>
<dbReference type="GO" id="GO:0008168">
    <property type="term" value="F:methyltransferase activity"/>
    <property type="evidence" value="ECO:0007669"/>
    <property type="project" value="UniProtKB-KW"/>
</dbReference>
<dbReference type="SUPFAM" id="SSF53335">
    <property type="entry name" value="S-adenosyl-L-methionine-dependent methyltransferases"/>
    <property type="match status" value="1"/>
</dbReference>
<sequence length="247" mass="26767">MGALILAPIDLSKPLRVLDSGTADGTWIRDFSKSTVPVNHQIVGTGTDAAIFPTNPPVGHTYQVQDINKPWPEEWKESFDLVHQRLALVAGGSSQEQVLRNLAALVKPGGWIQLIETTNEIPEDIGPAFENFLSILRSVFTAVGSTVHLGNELSGWLKAAGFEDVQDRLLHTRLGATNPDPYLAKKGVDATMAGARGHFAFVKTLPSGTVPFTVEQIDRMPEELEAELATKGAVFPLRVVWGRKPAA</sequence>
<keyword evidence="2" id="KW-1185">Reference proteome</keyword>
<dbReference type="GO" id="GO:0032259">
    <property type="term" value="P:methylation"/>
    <property type="evidence" value="ECO:0007669"/>
    <property type="project" value="UniProtKB-KW"/>
</dbReference>
<gene>
    <name evidence="1" type="ORF">CC80DRAFT_497005</name>
</gene>
<organism evidence="1 2">
    <name type="scientific">Byssothecium circinans</name>
    <dbReference type="NCBI Taxonomy" id="147558"/>
    <lineage>
        <taxon>Eukaryota</taxon>
        <taxon>Fungi</taxon>
        <taxon>Dikarya</taxon>
        <taxon>Ascomycota</taxon>
        <taxon>Pezizomycotina</taxon>
        <taxon>Dothideomycetes</taxon>
        <taxon>Pleosporomycetidae</taxon>
        <taxon>Pleosporales</taxon>
        <taxon>Massarineae</taxon>
        <taxon>Massarinaceae</taxon>
        <taxon>Byssothecium</taxon>
    </lineage>
</organism>
<protein>
    <submittedName>
        <fullName evidence="1">S-adenosyl-L-methionine-dependent methyltransferase</fullName>
    </submittedName>
</protein>
<dbReference type="AlphaFoldDB" id="A0A6A5TEV3"/>
<dbReference type="InterPro" id="IPR029063">
    <property type="entry name" value="SAM-dependent_MTases_sf"/>
</dbReference>
<dbReference type="CDD" id="cd02440">
    <property type="entry name" value="AdoMet_MTases"/>
    <property type="match status" value="1"/>
</dbReference>
<keyword evidence="1" id="KW-0808">Transferase</keyword>
<evidence type="ECO:0000313" key="1">
    <source>
        <dbReference type="EMBL" id="KAF1950202.1"/>
    </source>
</evidence>
<accession>A0A6A5TEV3</accession>
<dbReference type="OrthoDB" id="184880at2759"/>
<dbReference type="EMBL" id="ML977028">
    <property type="protein sequence ID" value="KAF1950202.1"/>
    <property type="molecule type" value="Genomic_DNA"/>
</dbReference>
<reference evidence="1" key="1">
    <citation type="journal article" date="2020" name="Stud. Mycol.">
        <title>101 Dothideomycetes genomes: a test case for predicting lifestyles and emergence of pathogens.</title>
        <authorList>
            <person name="Haridas S."/>
            <person name="Albert R."/>
            <person name="Binder M."/>
            <person name="Bloem J."/>
            <person name="Labutti K."/>
            <person name="Salamov A."/>
            <person name="Andreopoulos B."/>
            <person name="Baker S."/>
            <person name="Barry K."/>
            <person name="Bills G."/>
            <person name="Bluhm B."/>
            <person name="Cannon C."/>
            <person name="Castanera R."/>
            <person name="Culley D."/>
            <person name="Daum C."/>
            <person name="Ezra D."/>
            <person name="Gonzalez J."/>
            <person name="Henrissat B."/>
            <person name="Kuo A."/>
            <person name="Liang C."/>
            <person name="Lipzen A."/>
            <person name="Lutzoni F."/>
            <person name="Magnuson J."/>
            <person name="Mondo S."/>
            <person name="Nolan M."/>
            <person name="Ohm R."/>
            <person name="Pangilinan J."/>
            <person name="Park H.-J."/>
            <person name="Ramirez L."/>
            <person name="Alfaro M."/>
            <person name="Sun H."/>
            <person name="Tritt A."/>
            <person name="Yoshinaga Y."/>
            <person name="Zwiers L.-H."/>
            <person name="Turgeon B."/>
            <person name="Goodwin S."/>
            <person name="Spatafora J."/>
            <person name="Crous P."/>
            <person name="Grigoriev I."/>
        </authorList>
    </citation>
    <scope>NUCLEOTIDE SEQUENCE</scope>
    <source>
        <strain evidence="1">CBS 675.92</strain>
    </source>
</reference>
<dbReference type="Proteomes" id="UP000800035">
    <property type="component" value="Unassembled WGS sequence"/>
</dbReference>
<proteinExistence type="predicted"/>
<name>A0A6A5TEV3_9PLEO</name>
<evidence type="ECO:0000313" key="2">
    <source>
        <dbReference type="Proteomes" id="UP000800035"/>
    </source>
</evidence>
<dbReference type="Gene3D" id="3.40.50.150">
    <property type="entry name" value="Vaccinia Virus protein VP39"/>
    <property type="match status" value="1"/>
</dbReference>
<dbReference type="Pfam" id="PF13489">
    <property type="entry name" value="Methyltransf_23"/>
    <property type="match status" value="1"/>
</dbReference>